<gene>
    <name evidence="3" type="primary">LOC108825280</name>
</gene>
<dbReference type="PANTHER" id="PTHR31267">
    <property type="entry name" value="DENTIN SIALOPHOSPHOPROTEIN-LIKE PROTEIN"/>
    <property type="match status" value="1"/>
</dbReference>
<evidence type="ECO:0000256" key="1">
    <source>
        <dbReference type="SAM" id="MobiDB-lite"/>
    </source>
</evidence>
<dbReference type="RefSeq" id="XP_056850778.1">
    <property type="nucleotide sequence ID" value="XM_056994798.1"/>
</dbReference>
<name>A0A9W3CHK4_RAPSA</name>
<dbReference type="KEGG" id="rsz:108825280"/>
<evidence type="ECO:0000313" key="3">
    <source>
        <dbReference type="RefSeq" id="XP_056850778.1"/>
    </source>
</evidence>
<proteinExistence type="predicted"/>
<accession>A0A9W3CHK4</accession>
<sequence length="263" mass="29729">MHFIGYSEAAKDPEMQGMSSNSGTRKSNTLNQNMVASRPKKRKDSTFLQSPWHKVYLQASKLCHSISVSEQEWALATNTLCEKINPHEAIPPSKKRLVLSTTLMQQLLKPAPTCVFSDINASFNYEIILYLESRITLADACSLPCHLDFDNITNLSHFLMFLLPSLTSNRSSDQEKGYSTLAKSFVEKVQKLESDFQSLERTTSILDIILEIQDIERLSVINRLAKFHSRAKTITRSVPQRYVELQKPGELPEPLGPLQCLAL</sequence>
<evidence type="ECO:0000313" key="2">
    <source>
        <dbReference type="Proteomes" id="UP000504610"/>
    </source>
</evidence>
<protein>
    <submittedName>
        <fullName evidence="3">Uncharacterized protein LOC108825280</fullName>
    </submittedName>
</protein>
<dbReference type="Proteomes" id="UP000504610">
    <property type="component" value="Chromosome 9"/>
</dbReference>
<dbReference type="PANTHER" id="PTHR31267:SF5">
    <property type="match status" value="1"/>
</dbReference>
<organism evidence="2 3">
    <name type="scientific">Raphanus sativus</name>
    <name type="common">Radish</name>
    <name type="synonym">Raphanus raphanistrum var. sativus</name>
    <dbReference type="NCBI Taxonomy" id="3726"/>
    <lineage>
        <taxon>Eukaryota</taxon>
        <taxon>Viridiplantae</taxon>
        <taxon>Streptophyta</taxon>
        <taxon>Embryophyta</taxon>
        <taxon>Tracheophyta</taxon>
        <taxon>Spermatophyta</taxon>
        <taxon>Magnoliopsida</taxon>
        <taxon>eudicotyledons</taxon>
        <taxon>Gunneridae</taxon>
        <taxon>Pentapetalae</taxon>
        <taxon>rosids</taxon>
        <taxon>malvids</taxon>
        <taxon>Brassicales</taxon>
        <taxon>Brassicaceae</taxon>
        <taxon>Brassiceae</taxon>
        <taxon>Raphanus</taxon>
    </lineage>
</organism>
<feature type="compositionally biased region" description="Polar residues" evidence="1">
    <location>
        <begin position="17"/>
        <end position="35"/>
    </location>
</feature>
<keyword evidence="2" id="KW-1185">Reference proteome</keyword>
<dbReference type="GeneID" id="108825280"/>
<dbReference type="OrthoDB" id="1926238at2759"/>
<dbReference type="AlphaFoldDB" id="A0A9W3CHK4"/>
<reference evidence="3" key="2">
    <citation type="submission" date="2025-08" db="UniProtKB">
        <authorList>
            <consortium name="RefSeq"/>
        </authorList>
    </citation>
    <scope>IDENTIFICATION</scope>
    <source>
        <tissue evidence="3">Leaf</tissue>
    </source>
</reference>
<reference evidence="2" key="1">
    <citation type="journal article" date="2019" name="Database">
        <title>The radish genome database (RadishGD): an integrated information resource for radish genomics.</title>
        <authorList>
            <person name="Yu H.J."/>
            <person name="Baek S."/>
            <person name="Lee Y.J."/>
            <person name="Cho A."/>
            <person name="Mun J.H."/>
        </authorList>
    </citation>
    <scope>NUCLEOTIDE SEQUENCE [LARGE SCALE GENOMIC DNA]</scope>
    <source>
        <strain evidence="2">cv. WK10039</strain>
    </source>
</reference>
<feature type="region of interest" description="Disordered" evidence="1">
    <location>
        <begin position="1"/>
        <end position="45"/>
    </location>
</feature>